<feature type="compositionally biased region" description="Polar residues" evidence="1">
    <location>
        <begin position="219"/>
        <end position="243"/>
    </location>
</feature>
<name>I3Y6L9_THIV6</name>
<dbReference type="SUPFAM" id="SSF53300">
    <property type="entry name" value="vWA-like"/>
    <property type="match status" value="1"/>
</dbReference>
<dbReference type="Proteomes" id="UP000006062">
    <property type="component" value="Chromosome"/>
</dbReference>
<dbReference type="GO" id="GO:0016757">
    <property type="term" value="F:glycosyltransferase activity"/>
    <property type="evidence" value="ECO:0007669"/>
    <property type="project" value="UniProtKB-KW"/>
</dbReference>
<proteinExistence type="predicted"/>
<dbReference type="PROSITE" id="PS50234">
    <property type="entry name" value="VWFA"/>
    <property type="match status" value="1"/>
</dbReference>
<dbReference type="Pfam" id="PF00092">
    <property type="entry name" value="VWA"/>
    <property type="match status" value="1"/>
</dbReference>
<evidence type="ECO:0000313" key="3">
    <source>
        <dbReference type="EMBL" id="AFL72637.1"/>
    </source>
</evidence>
<dbReference type="InterPro" id="IPR006538">
    <property type="entry name" value="CobT"/>
</dbReference>
<dbReference type="InterPro" id="IPR036465">
    <property type="entry name" value="vWFA_dom_sf"/>
</dbReference>
<feature type="domain" description="VWFA" evidence="2">
    <location>
        <begin position="365"/>
        <end position="517"/>
    </location>
</feature>
<keyword evidence="4" id="KW-1185">Reference proteome</keyword>
<evidence type="ECO:0000256" key="1">
    <source>
        <dbReference type="SAM" id="MobiDB-lite"/>
    </source>
</evidence>
<dbReference type="Gene3D" id="3.40.50.410">
    <property type="entry name" value="von Willebrand factor, type A domain"/>
    <property type="match status" value="1"/>
</dbReference>
<dbReference type="eggNOG" id="COG4547">
    <property type="taxonomic scope" value="Bacteria"/>
</dbReference>
<dbReference type="InterPro" id="IPR051928">
    <property type="entry name" value="NorD/CobT"/>
</dbReference>
<dbReference type="STRING" id="765911.Thivi_0579"/>
<protein>
    <submittedName>
        <fullName evidence="3">Nicotinate-mononucleotide:5, 6-dimethylbenzimidazole phosphoribosyltransferase CobT</fullName>
    </submittedName>
</protein>
<dbReference type="KEGG" id="tvi:Thivi_0579"/>
<dbReference type="OrthoDB" id="6064888at2"/>
<keyword evidence="3" id="KW-0808">Transferase</keyword>
<dbReference type="PANTHER" id="PTHR41248">
    <property type="entry name" value="NORD PROTEIN"/>
    <property type="match status" value="1"/>
</dbReference>
<dbReference type="InterPro" id="IPR002035">
    <property type="entry name" value="VWF_A"/>
</dbReference>
<evidence type="ECO:0000313" key="4">
    <source>
        <dbReference type="Proteomes" id="UP000006062"/>
    </source>
</evidence>
<dbReference type="AlphaFoldDB" id="I3Y6L9"/>
<keyword evidence="3" id="KW-0328">Glycosyltransferase</keyword>
<reference evidence="3 4" key="1">
    <citation type="submission" date="2012-06" db="EMBL/GenBank/DDBJ databases">
        <title>Complete sequence of Thiocystis violascens DSM 198.</title>
        <authorList>
            <consortium name="US DOE Joint Genome Institute"/>
            <person name="Lucas S."/>
            <person name="Han J."/>
            <person name="Lapidus A."/>
            <person name="Cheng J.-F."/>
            <person name="Goodwin L."/>
            <person name="Pitluck S."/>
            <person name="Peters L."/>
            <person name="Ovchinnikova G."/>
            <person name="Teshima H."/>
            <person name="Detter J.C."/>
            <person name="Han C."/>
            <person name="Tapia R."/>
            <person name="Land M."/>
            <person name="Hauser L."/>
            <person name="Kyrpides N."/>
            <person name="Ivanova N."/>
            <person name="Pagani I."/>
            <person name="Vogl K."/>
            <person name="Liu Z."/>
            <person name="Frigaard N.-U."/>
            <person name="Bryant D."/>
            <person name="Woyke T."/>
        </authorList>
    </citation>
    <scope>NUCLEOTIDE SEQUENCE [LARGE SCALE GENOMIC DNA]</scope>
    <source>
        <strain evidence="4">ATCC 17096 / DSM 198 / 6111</strain>
    </source>
</reference>
<gene>
    <name evidence="3" type="ordered locus">Thivi_0579</name>
</gene>
<feature type="compositionally biased region" description="Acidic residues" evidence="1">
    <location>
        <begin position="203"/>
        <end position="216"/>
    </location>
</feature>
<dbReference type="EMBL" id="CP003154">
    <property type="protein sequence ID" value="AFL72637.1"/>
    <property type="molecule type" value="Genomic_DNA"/>
</dbReference>
<accession>I3Y6L9</accession>
<dbReference type="RefSeq" id="WP_014777135.1">
    <property type="nucleotide sequence ID" value="NC_018012.1"/>
</dbReference>
<feature type="region of interest" description="Disordered" evidence="1">
    <location>
        <begin position="203"/>
        <end position="246"/>
    </location>
</feature>
<dbReference type="SMART" id="SM00327">
    <property type="entry name" value="VWA"/>
    <property type="match status" value="1"/>
</dbReference>
<dbReference type="GO" id="GO:0009236">
    <property type="term" value="P:cobalamin biosynthetic process"/>
    <property type="evidence" value="ECO:0007669"/>
    <property type="project" value="InterPro"/>
</dbReference>
<dbReference type="Pfam" id="PF06213">
    <property type="entry name" value="CobT"/>
    <property type="match status" value="1"/>
</dbReference>
<sequence>MQRHTITNALPIVAAAYGRKFGIPVQVSGSHAWTDGTMIQIPEIRDDATSKTLAFGYLAHEAGHVRYTDFGLPRHLTPLGRHLENIIEDIRIEAEMIQAYPGTRTTLDSVIETLMADGRMSEVNATDKPVEILSNGILALARHRYRQQPALATQAKQADRVMRKVLGSRFVHRLQGLMSEIPRLTSTADSIALAAKIVALVEEEASPEAEPDEEEEGTRQNQEQGANRQDQSGNNPDQSTQPKQVDVKPALQAALDATDAELPADLFESVAETLGKHSGDSPTLLPALEQYAGDRQQGQLALNRVKVHSAKLTARLQGLIEAHTLETRRSARRGRMLSTHHLHRAAVGDSRIFRLKERKVAPNTALHLLVDLSGSMAGGQDVIALDAAMALALALETTNGVSRAVSAFPGIDGEDEKITRLLSHDDRVSARAGAFVQRGRGGTPMTGALWFAVADLLARRETRKVVVTLTDGGPDDFTSAAKLVRQATVAGIQMIGVGIGLDVSRLFPVAIRIHDIADLKRELFQKAEQLLIVGG</sequence>
<evidence type="ECO:0000259" key="2">
    <source>
        <dbReference type="PROSITE" id="PS50234"/>
    </source>
</evidence>
<dbReference type="HOGENOM" id="CLU_024864_0_0_6"/>
<dbReference type="PANTHER" id="PTHR41248:SF1">
    <property type="entry name" value="NORD PROTEIN"/>
    <property type="match status" value="1"/>
</dbReference>
<organism evidence="3 4">
    <name type="scientific">Thiocystis violascens (strain ATCC 17096 / DSM 198 / 6111)</name>
    <name type="common">Chromatium violascens</name>
    <dbReference type="NCBI Taxonomy" id="765911"/>
    <lineage>
        <taxon>Bacteria</taxon>
        <taxon>Pseudomonadati</taxon>
        <taxon>Pseudomonadota</taxon>
        <taxon>Gammaproteobacteria</taxon>
        <taxon>Chromatiales</taxon>
        <taxon>Chromatiaceae</taxon>
        <taxon>Thiocystis</taxon>
    </lineage>
</organism>